<sequence>MTDQAHTATAKPMNKLLDAMHRLERNHEEVIDAEQRLADAKRYFDEQVAHLNTAYTAACNRAIELGEKNFPEQFALRGLTLTFDEEGGCSVERRSLVEPYELLTWAKKAGEELALCD</sequence>
<protein>
    <submittedName>
        <fullName evidence="1">Uncharacterized protein</fullName>
    </submittedName>
</protein>
<evidence type="ECO:0000313" key="1">
    <source>
        <dbReference type="EMBL" id="QJA46238.1"/>
    </source>
</evidence>
<proteinExistence type="predicted"/>
<accession>A0A6H1ZFC8</accession>
<name>A0A6H1ZFC8_9ZZZZ</name>
<organism evidence="1">
    <name type="scientific">viral metagenome</name>
    <dbReference type="NCBI Taxonomy" id="1070528"/>
    <lineage>
        <taxon>unclassified sequences</taxon>
        <taxon>metagenomes</taxon>
        <taxon>organismal metagenomes</taxon>
    </lineage>
</organism>
<dbReference type="AlphaFoldDB" id="A0A6H1ZFC8"/>
<reference evidence="1" key="1">
    <citation type="submission" date="2020-03" db="EMBL/GenBank/DDBJ databases">
        <title>The deep terrestrial virosphere.</title>
        <authorList>
            <person name="Holmfeldt K."/>
            <person name="Nilsson E."/>
            <person name="Simone D."/>
            <person name="Lopez-Fernandez M."/>
            <person name="Wu X."/>
            <person name="de Brujin I."/>
            <person name="Lundin D."/>
            <person name="Andersson A."/>
            <person name="Bertilsson S."/>
            <person name="Dopson M."/>
        </authorList>
    </citation>
    <scope>NUCLEOTIDE SEQUENCE</scope>
    <source>
        <strain evidence="1">TM448A00340</strain>
    </source>
</reference>
<dbReference type="EMBL" id="MT144005">
    <property type="protein sequence ID" value="QJA46238.1"/>
    <property type="molecule type" value="Genomic_DNA"/>
</dbReference>
<gene>
    <name evidence="1" type="ORF">TM448A00340_0039</name>
</gene>